<keyword evidence="5" id="KW-0518">Myosin</keyword>
<dbReference type="GO" id="GO:0000146">
    <property type="term" value="F:microfilament motor activity"/>
    <property type="evidence" value="ECO:0007669"/>
    <property type="project" value="TreeGrafter"/>
</dbReference>
<dbReference type="GO" id="GO:0051015">
    <property type="term" value="F:actin filament binding"/>
    <property type="evidence" value="ECO:0007669"/>
    <property type="project" value="TreeGrafter"/>
</dbReference>
<keyword evidence="6" id="KW-0505">Motor protein</keyword>
<dbReference type="EMBL" id="JAHLQT010007678">
    <property type="protein sequence ID" value="KAG7174237.1"/>
    <property type="molecule type" value="Genomic_DNA"/>
</dbReference>
<dbReference type="GO" id="GO:0006936">
    <property type="term" value="P:muscle contraction"/>
    <property type="evidence" value="ECO:0007669"/>
    <property type="project" value="TreeGrafter"/>
</dbReference>
<dbReference type="SUPFAM" id="SSF90257">
    <property type="entry name" value="Myosin rod fragments"/>
    <property type="match status" value="4"/>
</dbReference>
<evidence type="ECO:0000256" key="1">
    <source>
        <dbReference type="ARBA" id="ARBA00008314"/>
    </source>
</evidence>
<evidence type="ECO:0000313" key="11">
    <source>
        <dbReference type="EMBL" id="KAG7174237.1"/>
    </source>
</evidence>
<keyword evidence="2" id="KW-0547">Nucleotide-binding</keyword>
<dbReference type="Pfam" id="PF01576">
    <property type="entry name" value="Myosin_tail_1"/>
    <property type="match status" value="1"/>
</dbReference>
<evidence type="ECO:0000256" key="3">
    <source>
        <dbReference type="ARBA" id="ARBA00022840"/>
    </source>
</evidence>
<dbReference type="GO" id="GO:0016460">
    <property type="term" value="C:myosin II complex"/>
    <property type="evidence" value="ECO:0007669"/>
    <property type="project" value="TreeGrafter"/>
</dbReference>
<feature type="compositionally biased region" description="Basic and acidic residues" evidence="9">
    <location>
        <begin position="448"/>
        <end position="461"/>
    </location>
</feature>
<dbReference type="FunFam" id="1.20.5.370:FF:000001">
    <property type="entry name" value="Myosin heavy chain"/>
    <property type="match status" value="1"/>
</dbReference>
<keyword evidence="7" id="KW-0009">Actin-binding</keyword>
<dbReference type="Proteomes" id="UP000747542">
    <property type="component" value="Unassembled WGS sequence"/>
</dbReference>
<keyword evidence="4 8" id="KW-0175">Coiled coil</keyword>
<dbReference type="AlphaFoldDB" id="A0A8J5N6V8"/>
<gene>
    <name evidence="11" type="primary">Mhc-L12</name>
    <name evidence="11" type="ORF">Hamer_G003145</name>
</gene>
<keyword evidence="3" id="KW-0067">ATP-binding</keyword>
<dbReference type="GO" id="GO:0005737">
    <property type="term" value="C:cytoplasm"/>
    <property type="evidence" value="ECO:0007669"/>
    <property type="project" value="TreeGrafter"/>
</dbReference>
<feature type="coiled-coil region" evidence="8">
    <location>
        <begin position="565"/>
        <end position="620"/>
    </location>
</feature>
<proteinExistence type="inferred from homology"/>
<sequence length="628" mass="73392">SDAEKINKQLQHQIHELQVKNEEGLRTLNDYDATKKKLALENADLLRQLEEAEAQLGSLSKLKLSLSNHLDDTKKVAEEECRLRATLLGKYRNLEHDIDGLREQLDEENEIKTDMQRMLSKASAEVLMWRSKYESEGVARAEELEAARIKLSCRLEEAEAQIEQLNVKNLNLEKNKQRTLAEFEEMQIAVERGQTLAYAAEKKQKNFEKIIGEWKLKVDDLAAELDASQKEHRNLSTENFHLNAVYEEKLEQFESIRRENKGLSDEIRSLSDQVAEGGRNLHESEKLAKRYEAEKEELQAALEEAETALEQEENKVLRNQLELDQVRQEIDRRIQEKEEEFDNTRKCHQRAMDSMQASLEAEAKAKTEALHMKKKLETDIHELEAALDHSNKTNADMQKFVKKTQGEYKELQTRYDEERRLASEYREQLSVSERRANSLQGELEEARTLLEQSDRGRRNAESELSDANTIATKLSSENSLLSASKRKLEGEHQTLQADLDEMLSESRNSEDKAKKAMIDAARLLRNSRFVLKRVRGTPEDRRRLPSLRWKIVFVNWKDNWTKRHHSEAQQNLRKCERRMKELSFQSDEDRKNHEKMQDLVDKLQQKVRTYKRQIEEAEEIAALNLAKY</sequence>
<comment type="caution">
    <text evidence="11">The sequence shown here is derived from an EMBL/GenBank/DDBJ whole genome shotgun (WGS) entry which is preliminary data.</text>
</comment>
<protein>
    <submittedName>
        <fullName evidence="11">Myosin heavy chain, muscle-like 12</fullName>
    </submittedName>
</protein>
<evidence type="ECO:0000256" key="2">
    <source>
        <dbReference type="ARBA" id="ARBA00022741"/>
    </source>
</evidence>
<accession>A0A8J5N6V8</accession>
<evidence type="ECO:0000256" key="5">
    <source>
        <dbReference type="ARBA" id="ARBA00023123"/>
    </source>
</evidence>
<evidence type="ECO:0000259" key="10">
    <source>
        <dbReference type="Pfam" id="PF01576"/>
    </source>
</evidence>
<comment type="similarity">
    <text evidence="1">Belongs to the TRAFAC class myosin-kinesin ATPase superfamily. Myosin family.</text>
</comment>
<dbReference type="FunFam" id="1.20.5.340:FF:000025">
    <property type="entry name" value="Myosin heavy chain, isoform G"/>
    <property type="match status" value="1"/>
</dbReference>
<dbReference type="PANTHER" id="PTHR45615">
    <property type="entry name" value="MYOSIN HEAVY CHAIN, NON-MUSCLE"/>
    <property type="match status" value="1"/>
</dbReference>
<dbReference type="InterPro" id="IPR002928">
    <property type="entry name" value="Myosin_tail"/>
</dbReference>
<feature type="coiled-coil region" evidence="8">
    <location>
        <begin position="3"/>
        <end position="340"/>
    </location>
</feature>
<feature type="non-terminal residue" evidence="11">
    <location>
        <position position="1"/>
    </location>
</feature>
<name>A0A8J5N6V8_HOMAM</name>
<organism evidence="11 12">
    <name type="scientific">Homarus americanus</name>
    <name type="common">American lobster</name>
    <dbReference type="NCBI Taxonomy" id="6706"/>
    <lineage>
        <taxon>Eukaryota</taxon>
        <taxon>Metazoa</taxon>
        <taxon>Ecdysozoa</taxon>
        <taxon>Arthropoda</taxon>
        <taxon>Crustacea</taxon>
        <taxon>Multicrustacea</taxon>
        <taxon>Malacostraca</taxon>
        <taxon>Eumalacostraca</taxon>
        <taxon>Eucarida</taxon>
        <taxon>Decapoda</taxon>
        <taxon>Pleocyemata</taxon>
        <taxon>Astacidea</taxon>
        <taxon>Nephropoidea</taxon>
        <taxon>Nephropidae</taxon>
        <taxon>Homarus</taxon>
    </lineage>
</organism>
<dbReference type="PANTHER" id="PTHR45615:SF27">
    <property type="entry name" value="MYOSIN HEAVY CHAIN, MUSCLE"/>
    <property type="match status" value="1"/>
</dbReference>
<keyword evidence="12" id="KW-1185">Reference proteome</keyword>
<dbReference type="GO" id="GO:0045214">
    <property type="term" value="P:sarcomere organization"/>
    <property type="evidence" value="ECO:0007669"/>
    <property type="project" value="TreeGrafter"/>
</dbReference>
<dbReference type="Gene3D" id="1.20.5.340">
    <property type="match status" value="1"/>
</dbReference>
<evidence type="ECO:0000256" key="8">
    <source>
        <dbReference type="SAM" id="Coils"/>
    </source>
</evidence>
<dbReference type="InterPro" id="IPR014751">
    <property type="entry name" value="XRCC4-like_C"/>
</dbReference>
<dbReference type="GO" id="GO:0032982">
    <property type="term" value="C:myosin filament"/>
    <property type="evidence" value="ECO:0007669"/>
    <property type="project" value="TreeGrafter"/>
</dbReference>
<dbReference type="Gene3D" id="1.20.5.370">
    <property type="match status" value="4"/>
</dbReference>
<dbReference type="GO" id="GO:0005524">
    <property type="term" value="F:ATP binding"/>
    <property type="evidence" value="ECO:0007669"/>
    <property type="project" value="UniProtKB-KW"/>
</dbReference>
<dbReference type="FunFam" id="1.20.5.370:FF:000008">
    <property type="entry name" value="Myosin heavy chain"/>
    <property type="match status" value="1"/>
</dbReference>
<dbReference type="FunFam" id="1.20.5.370:FF:000009">
    <property type="entry name" value="Myosin heavy chain, isoform G"/>
    <property type="match status" value="1"/>
</dbReference>
<evidence type="ECO:0000256" key="9">
    <source>
        <dbReference type="SAM" id="MobiDB-lite"/>
    </source>
</evidence>
<reference evidence="11" key="1">
    <citation type="journal article" date="2021" name="Sci. Adv.">
        <title>The American lobster genome reveals insights on longevity, neural, and immune adaptations.</title>
        <authorList>
            <person name="Polinski J.M."/>
            <person name="Zimin A.V."/>
            <person name="Clark K.F."/>
            <person name="Kohn A.B."/>
            <person name="Sadowski N."/>
            <person name="Timp W."/>
            <person name="Ptitsyn A."/>
            <person name="Khanna P."/>
            <person name="Romanova D.Y."/>
            <person name="Williams P."/>
            <person name="Greenwood S.J."/>
            <person name="Moroz L.L."/>
            <person name="Walt D.R."/>
            <person name="Bodnar A.G."/>
        </authorList>
    </citation>
    <scope>NUCLEOTIDE SEQUENCE</scope>
    <source>
        <strain evidence="11">GMGI-L3</strain>
    </source>
</reference>
<feature type="region of interest" description="Disordered" evidence="9">
    <location>
        <begin position="448"/>
        <end position="471"/>
    </location>
</feature>
<evidence type="ECO:0000256" key="6">
    <source>
        <dbReference type="ARBA" id="ARBA00023175"/>
    </source>
</evidence>
<feature type="domain" description="Myosin tail" evidence="10">
    <location>
        <begin position="2"/>
        <end position="522"/>
    </location>
</feature>
<evidence type="ECO:0000313" key="12">
    <source>
        <dbReference type="Proteomes" id="UP000747542"/>
    </source>
</evidence>
<evidence type="ECO:0000256" key="7">
    <source>
        <dbReference type="ARBA" id="ARBA00023203"/>
    </source>
</evidence>
<evidence type="ECO:0000256" key="4">
    <source>
        <dbReference type="ARBA" id="ARBA00023054"/>
    </source>
</evidence>
<dbReference type="GO" id="GO:0031033">
    <property type="term" value="P:myosin filament organization"/>
    <property type="evidence" value="ECO:0007669"/>
    <property type="project" value="UniProtKB-ARBA"/>
</dbReference>